<dbReference type="PANTHER" id="PTHR10334">
    <property type="entry name" value="CYSTEINE-RICH SECRETORY PROTEIN-RELATED"/>
    <property type="match status" value="1"/>
</dbReference>
<evidence type="ECO:0000256" key="2">
    <source>
        <dbReference type="ARBA" id="ARBA00022525"/>
    </source>
</evidence>
<name>A0A1J1I879_9DIPT</name>
<dbReference type="CDD" id="cd05382">
    <property type="entry name" value="CAP_GAPR1-like"/>
    <property type="match status" value="1"/>
</dbReference>
<dbReference type="Proteomes" id="UP000183832">
    <property type="component" value="Unassembled WGS sequence"/>
</dbReference>
<evidence type="ECO:0000259" key="3">
    <source>
        <dbReference type="SMART" id="SM00198"/>
    </source>
</evidence>
<evidence type="ECO:0000313" key="4">
    <source>
        <dbReference type="EMBL" id="CRK95946.1"/>
    </source>
</evidence>
<dbReference type="InterPro" id="IPR034113">
    <property type="entry name" value="SCP_GAPR1-like"/>
</dbReference>
<dbReference type="InterPro" id="IPR035940">
    <property type="entry name" value="CAP_sf"/>
</dbReference>
<keyword evidence="2" id="KW-0964">Secreted</keyword>
<dbReference type="AlphaFoldDB" id="A0A1J1I879"/>
<feature type="domain" description="SCP" evidence="3">
    <location>
        <begin position="11"/>
        <end position="139"/>
    </location>
</feature>
<organism evidence="4 5">
    <name type="scientific">Clunio marinus</name>
    <dbReference type="NCBI Taxonomy" id="568069"/>
    <lineage>
        <taxon>Eukaryota</taxon>
        <taxon>Metazoa</taxon>
        <taxon>Ecdysozoa</taxon>
        <taxon>Arthropoda</taxon>
        <taxon>Hexapoda</taxon>
        <taxon>Insecta</taxon>
        <taxon>Pterygota</taxon>
        <taxon>Neoptera</taxon>
        <taxon>Endopterygota</taxon>
        <taxon>Diptera</taxon>
        <taxon>Nematocera</taxon>
        <taxon>Chironomoidea</taxon>
        <taxon>Chironomidae</taxon>
        <taxon>Clunio</taxon>
    </lineage>
</organism>
<dbReference type="GO" id="GO:0005576">
    <property type="term" value="C:extracellular region"/>
    <property type="evidence" value="ECO:0007669"/>
    <property type="project" value="UniProtKB-SubCell"/>
</dbReference>
<dbReference type="SUPFAM" id="SSF55797">
    <property type="entry name" value="PR-1-like"/>
    <property type="match status" value="1"/>
</dbReference>
<dbReference type="STRING" id="568069.A0A1J1I879"/>
<dbReference type="Gene3D" id="3.40.33.10">
    <property type="entry name" value="CAP"/>
    <property type="match status" value="1"/>
</dbReference>
<proteinExistence type="predicted"/>
<evidence type="ECO:0000313" key="5">
    <source>
        <dbReference type="Proteomes" id="UP000183832"/>
    </source>
</evidence>
<accession>A0A1J1I879</accession>
<dbReference type="InterPro" id="IPR014044">
    <property type="entry name" value="CAP_dom"/>
</dbReference>
<comment type="subcellular location">
    <subcellularLocation>
        <location evidence="1">Secreted</location>
    </subcellularLocation>
</comment>
<dbReference type="Pfam" id="PF00188">
    <property type="entry name" value="CAP"/>
    <property type="match status" value="1"/>
</dbReference>
<sequence>MTLCGGNKFTEFQIDCLEAHNNYRIRHGVQLLDLNKGLCKYAEAHANYLMQCDSERSSKGPYGENIFIKRSSRKVYPDPFEPVMQWYSEIRNWDSSNNYATPETKHFAQVVWKSTETMGVGHAINLKMKFTEACFFFIFLAIISIKEIQTEESFGSKMNDEGSVQYCDGMRGSCKKKDECTDDYYDLIIPGKNNECSTGEVCCLRTCENGQCRSGCNYWYALPDNNRVCTAVYGEQCCGEFDKRPPRKQRNDFLGPLMSKIKM</sequence>
<gene>
    <name evidence="4" type="ORF">CLUMA_CG009390</name>
</gene>
<keyword evidence="5" id="KW-1185">Reference proteome</keyword>
<reference evidence="4 5" key="1">
    <citation type="submission" date="2015-04" db="EMBL/GenBank/DDBJ databases">
        <authorList>
            <person name="Syromyatnikov M.Y."/>
            <person name="Popov V.N."/>
        </authorList>
    </citation>
    <scope>NUCLEOTIDE SEQUENCE [LARGE SCALE GENOMIC DNA]</scope>
</reference>
<dbReference type="EMBL" id="CVRI01000043">
    <property type="protein sequence ID" value="CRK95946.1"/>
    <property type="molecule type" value="Genomic_DNA"/>
</dbReference>
<protein>
    <submittedName>
        <fullName evidence="4">CLUMA_CG009390, isoform A</fullName>
    </submittedName>
</protein>
<dbReference type="OrthoDB" id="337038at2759"/>
<dbReference type="SMART" id="SM00198">
    <property type="entry name" value="SCP"/>
    <property type="match status" value="1"/>
</dbReference>
<evidence type="ECO:0000256" key="1">
    <source>
        <dbReference type="ARBA" id="ARBA00004613"/>
    </source>
</evidence>
<dbReference type="InterPro" id="IPR001283">
    <property type="entry name" value="CRISP-related"/>
</dbReference>